<evidence type="ECO:0000256" key="2">
    <source>
        <dbReference type="ARBA" id="ARBA00024438"/>
    </source>
</evidence>
<dbReference type="RefSeq" id="WP_319837871.1">
    <property type="nucleotide sequence ID" value="NZ_CP137624.1"/>
</dbReference>
<keyword evidence="3" id="KW-0472">Membrane</keyword>
<protein>
    <recommendedName>
        <fullName evidence="2">Anti-sigma-W factor RsiW</fullName>
    </recommendedName>
</protein>
<evidence type="ECO:0000259" key="4">
    <source>
        <dbReference type="Pfam" id="PF13490"/>
    </source>
</evidence>
<dbReference type="InterPro" id="IPR027383">
    <property type="entry name" value="Znf_put"/>
</dbReference>
<dbReference type="Gene3D" id="1.10.10.1320">
    <property type="entry name" value="Anti-sigma factor, zinc-finger domain"/>
    <property type="match status" value="1"/>
</dbReference>
<keyword evidence="6" id="KW-1185">Reference proteome</keyword>
<feature type="domain" description="Putative zinc-finger" evidence="4">
    <location>
        <begin position="3"/>
        <end position="37"/>
    </location>
</feature>
<keyword evidence="3" id="KW-1133">Transmembrane helix</keyword>
<dbReference type="Pfam" id="PF13490">
    <property type="entry name" value="zf-HC2"/>
    <property type="match status" value="1"/>
</dbReference>
<evidence type="ECO:0000313" key="5">
    <source>
        <dbReference type="EMBL" id="WPK13339.1"/>
    </source>
</evidence>
<accession>A0ABZ0S236</accession>
<evidence type="ECO:0000313" key="6">
    <source>
        <dbReference type="Proteomes" id="UP001322664"/>
    </source>
</evidence>
<keyword evidence="3" id="KW-0812">Transmembrane</keyword>
<organism evidence="5 6">
    <name type="scientific">Lysinibacillus louembei</name>
    <dbReference type="NCBI Taxonomy" id="1470088"/>
    <lineage>
        <taxon>Bacteria</taxon>
        <taxon>Bacillati</taxon>
        <taxon>Bacillota</taxon>
        <taxon>Bacilli</taxon>
        <taxon>Bacillales</taxon>
        <taxon>Bacillaceae</taxon>
        <taxon>Lysinibacillus</taxon>
    </lineage>
</organism>
<name>A0ABZ0S236_9BACI</name>
<sequence>MNCNIIKDLLPSYADGVCSDETRKVVEEHIQECAKCRSLLTMLQQEITYVQPLPEEVKKAISPFKKINRRRYFNIIAAVAITFMVMVIGMSIYQNVGVVHNFFSPSQWGNVVIASEEDEWQQVDFSIFVDEPQDYVMFDSVFWKKAVVNVAGSDGDIRLRIKDDSGQIIIDDVTIKEGARLELKELKRNKKYYFEIQAPPGRYSINAI</sequence>
<evidence type="ECO:0000256" key="3">
    <source>
        <dbReference type="SAM" id="Phobius"/>
    </source>
</evidence>
<proteinExistence type="inferred from homology"/>
<gene>
    <name evidence="5" type="ORF">R6U77_06595</name>
</gene>
<dbReference type="EMBL" id="CP137624">
    <property type="protein sequence ID" value="WPK13339.1"/>
    <property type="molecule type" value="Genomic_DNA"/>
</dbReference>
<evidence type="ECO:0000256" key="1">
    <source>
        <dbReference type="ARBA" id="ARBA00024353"/>
    </source>
</evidence>
<comment type="similarity">
    <text evidence="1">Belongs to the zinc-associated anti-sigma factor (ZAS) superfamily. Anti-sigma-W factor family.</text>
</comment>
<feature type="transmembrane region" description="Helical" evidence="3">
    <location>
        <begin position="72"/>
        <end position="93"/>
    </location>
</feature>
<dbReference type="InterPro" id="IPR041916">
    <property type="entry name" value="Anti_sigma_zinc_sf"/>
</dbReference>
<dbReference type="Proteomes" id="UP001322664">
    <property type="component" value="Chromosome"/>
</dbReference>
<reference evidence="5 6" key="1">
    <citation type="submission" date="2023-09" db="EMBL/GenBank/DDBJ databases">
        <authorList>
            <person name="Page C.A."/>
            <person name="Perez-Diaz I.M."/>
        </authorList>
    </citation>
    <scope>NUCLEOTIDE SEQUENCE [LARGE SCALE GENOMIC DNA]</scope>
    <source>
        <strain evidence="5 6">Ll15</strain>
    </source>
</reference>